<evidence type="ECO:0000256" key="7">
    <source>
        <dbReference type="SAM" id="Phobius"/>
    </source>
</evidence>
<dbReference type="GO" id="GO:0005886">
    <property type="term" value="C:plasma membrane"/>
    <property type="evidence" value="ECO:0007669"/>
    <property type="project" value="UniProtKB-SubCell"/>
</dbReference>
<name>A0A1F5FJD4_9BACT</name>
<evidence type="ECO:0000313" key="11">
    <source>
        <dbReference type="Proteomes" id="UP000177187"/>
    </source>
</evidence>
<evidence type="ECO:0000313" key="10">
    <source>
        <dbReference type="EMBL" id="OGD79634.1"/>
    </source>
</evidence>
<dbReference type="EMBL" id="MFAF01000005">
    <property type="protein sequence ID" value="OGD79634.1"/>
    <property type="molecule type" value="Genomic_DNA"/>
</dbReference>
<sequence length="423" mass="44875">MKPGNSFRLILANLRRHRRRSVLSSMGIALGIAALVFLVGLGQGVRREVIEGILAKLPLNEVIVTQGPGLLGEPAPLDDAAVELLGSRPGVTRVYPALTAAFPCSLKGVTIGPFAMPTFRTDMGVDGWDPRMIEAAAADYRDVALSPGEIPVILSPQLLDFYNEGFAPANGLRRLTADQALGTRLGIFLGRSSFEREAYVERTGVVVGFSPKAVVLGVTIPLQEVEKAARLTGRTGPEGYTRAYVVCADTRVAAELGAFAQGSGFGIETSREAVEKAGLTIDTVTAVLAIVAVIILLIAAFSIFNNFSLLVSERSVEIGVLRCVGCTRGDIRGLFAGEAGIIGLANGVVGVLLGWGSTAAANALLVEYLPEFTFKPKNFFHLPWWLFACGVLLALVVAVVSAWLPARRASRIPPAEALRKLEA</sequence>
<organism evidence="10 11">
    <name type="scientific">Candidatus Coatesbacteria bacterium RBG_13_66_14</name>
    <dbReference type="NCBI Taxonomy" id="1817816"/>
    <lineage>
        <taxon>Bacteria</taxon>
        <taxon>Candidatus Coatesiibacteriota</taxon>
    </lineage>
</organism>
<dbReference type="Proteomes" id="UP000177187">
    <property type="component" value="Unassembled WGS sequence"/>
</dbReference>
<evidence type="ECO:0000259" key="9">
    <source>
        <dbReference type="Pfam" id="PF12704"/>
    </source>
</evidence>
<dbReference type="PANTHER" id="PTHR30572:SF4">
    <property type="entry name" value="ABC TRANSPORTER PERMEASE YTRF"/>
    <property type="match status" value="1"/>
</dbReference>
<dbReference type="Pfam" id="PF12704">
    <property type="entry name" value="MacB_PCD"/>
    <property type="match status" value="1"/>
</dbReference>
<keyword evidence="2" id="KW-1003">Cell membrane</keyword>
<comment type="subcellular location">
    <subcellularLocation>
        <location evidence="1">Cell membrane</location>
        <topology evidence="1">Multi-pass membrane protein</topology>
    </subcellularLocation>
</comment>
<comment type="caution">
    <text evidence="10">The sequence shown here is derived from an EMBL/GenBank/DDBJ whole genome shotgun (WGS) entry which is preliminary data.</text>
</comment>
<evidence type="ECO:0000256" key="5">
    <source>
        <dbReference type="ARBA" id="ARBA00023136"/>
    </source>
</evidence>
<feature type="transmembrane region" description="Helical" evidence="7">
    <location>
        <begin position="21"/>
        <end position="41"/>
    </location>
</feature>
<dbReference type="InterPro" id="IPR050250">
    <property type="entry name" value="Macrolide_Exporter_MacB"/>
</dbReference>
<protein>
    <recommendedName>
        <fullName evidence="12">ABC3 transporter permease protein domain-containing protein</fullName>
    </recommendedName>
</protein>
<evidence type="ECO:0008006" key="12">
    <source>
        <dbReference type="Google" id="ProtNLM"/>
    </source>
</evidence>
<dbReference type="InterPro" id="IPR003838">
    <property type="entry name" value="ABC3_permease_C"/>
</dbReference>
<feature type="transmembrane region" description="Helical" evidence="7">
    <location>
        <begin position="341"/>
        <end position="364"/>
    </location>
</feature>
<evidence type="ECO:0000256" key="6">
    <source>
        <dbReference type="ARBA" id="ARBA00038076"/>
    </source>
</evidence>
<gene>
    <name evidence="10" type="ORF">A2Y64_01045</name>
</gene>
<dbReference type="GO" id="GO:0022857">
    <property type="term" value="F:transmembrane transporter activity"/>
    <property type="evidence" value="ECO:0007669"/>
    <property type="project" value="TreeGrafter"/>
</dbReference>
<feature type="domain" description="MacB-like periplasmic core" evidence="9">
    <location>
        <begin position="21"/>
        <end position="133"/>
    </location>
</feature>
<feature type="domain" description="ABC3 transporter permease C-terminal" evidence="8">
    <location>
        <begin position="290"/>
        <end position="414"/>
    </location>
</feature>
<evidence type="ECO:0000256" key="3">
    <source>
        <dbReference type="ARBA" id="ARBA00022692"/>
    </source>
</evidence>
<feature type="transmembrane region" description="Helical" evidence="7">
    <location>
        <begin position="384"/>
        <end position="404"/>
    </location>
</feature>
<keyword evidence="5 7" id="KW-0472">Membrane</keyword>
<evidence type="ECO:0000256" key="2">
    <source>
        <dbReference type="ARBA" id="ARBA00022475"/>
    </source>
</evidence>
<evidence type="ECO:0000256" key="1">
    <source>
        <dbReference type="ARBA" id="ARBA00004651"/>
    </source>
</evidence>
<evidence type="ECO:0000259" key="8">
    <source>
        <dbReference type="Pfam" id="PF02687"/>
    </source>
</evidence>
<dbReference type="InterPro" id="IPR025857">
    <property type="entry name" value="MacB_PCD"/>
</dbReference>
<keyword evidence="4 7" id="KW-1133">Transmembrane helix</keyword>
<feature type="transmembrane region" description="Helical" evidence="7">
    <location>
        <begin position="284"/>
        <end position="304"/>
    </location>
</feature>
<comment type="similarity">
    <text evidence="6">Belongs to the ABC-4 integral membrane protein family.</text>
</comment>
<accession>A0A1F5FJD4</accession>
<evidence type="ECO:0000256" key="4">
    <source>
        <dbReference type="ARBA" id="ARBA00022989"/>
    </source>
</evidence>
<dbReference type="AlphaFoldDB" id="A0A1F5FJD4"/>
<dbReference type="STRING" id="1817816.A2Y64_01045"/>
<dbReference type="PANTHER" id="PTHR30572">
    <property type="entry name" value="MEMBRANE COMPONENT OF TRANSPORTER-RELATED"/>
    <property type="match status" value="1"/>
</dbReference>
<keyword evidence="3 7" id="KW-0812">Transmembrane</keyword>
<dbReference type="Pfam" id="PF02687">
    <property type="entry name" value="FtsX"/>
    <property type="match status" value="1"/>
</dbReference>
<proteinExistence type="inferred from homology"/>
<reference evidence="10 11" key="1">
    <citation type="journal article" date="2016" name="Nat. Commun.">
        <title>Thousands of microbial genomes shed light on interconnected biogeochemical processes in an aquifer system.</title>
        <authorList>
            <person name="Anantharaman K."/>
            <person name="Brown C.T."/>
            <person name="Hug L.A."/>
            <person name="Sharon I."/>
            <person name="Castelle C.J."/>
            <person name="Probst A.J."/>
            <person name="Thomas B.C."/>
            <person name="Singh A."/>
            <person name="Wilkins M.J."/>
            <person name="Karaoz U."/>
            <person name="Brodie E.L."/>
            <person name="Williams K.H."/>
            <person name="Hubbard S.S."/>
            <person name="Banfield J.F."/>
        </authorList>
    </citation>
    <scope>NUCLEOTIDE SEQUENCE [LARGE SCALE GENOMIC DNA]</scope>
</reference>